<evidence type="ECO:0000313" key="2">
    <source>
        <dbReference type="EMBL" id="KZE66793.1"/>
    </source>
</evidence>
<reference evidence="3" key="1">
    <citation type="submission" date="2016-01" db="EMBL/GenBank/DDBJ databases">
        <title>Draft genome of Chromobacterium sp. F49.</title>
        <authorList>
            <person name="Hong K.W."/>
        </authorList>
    </citation>
    <scope>NUCLEOTIDE SEQUENCE [LARGE SCALE GENOMIC DNA]</scope>
    <source>
        <strain evidence="3">P7IIIA</strain>
    </source>
</reference>
<gene>
    <name evidence="2" type="ORF">AWM68_20230</name>
</gene>
<feature type="non-terminal residue" evidence="2">
    <location>
        <position position="1"/>
    </location>
</feature>
<dbReference type="Proteomes" id="UP000076567">
    <property type="component" value="Unassembled WGS sequence"/>
</dbReference>
<evidence type="ECO:0000313" key="3">
    <source>
        <dbReference type="Proteomes" id="UP000076567"/>
    </source>
</evidence>
<keyword evidence="3" id="KW-1185">Reference proteome</keyword>
<dbReference type="InterPro" id="IPR057087">
    <property type="entry name" value="Gp12-like"/>
</dbReference>
<dbReference type="Pfam" id="PF23961">
    <property type="entry name" value="Phage_tail_terminator_9"/>
    <property type="match status" value="1"/>
</dbReference>
<comment type="caution">
    <text evidence="2">The sequence shown here is derived from an EMBL/GenBank/DDBJ whole genome shotgun (WGS) entry which is preliminary data.</text>
</comment>
<evidence type="ECO:0000259" key="1">
    <source>
        <dbReference type="Pfam" id="PF23961"/>
    </source>
</evidence>
<dbReference type="NCBIfam" id="NF047498">
    <property type="entry name" value="LIC_12616_fam"/>
    <property type="match status" value="1"/>
</dbReference>
<dbReference type="EMBL" id="LRFC01000019">
    <property type="protein sequence ID" value="KZE66793.1"/>
    <property type="molecule type" value="Genomic_DNA"/>
</dbReference>
<dbReference type="RefSeq" id="WP_066240384.1">
    <property type="nucleotide sequence ID" value="NZ_LRFC01000019.1"/>
</dbReference>
<name>A0A165NMU8_9BACL</name>
<sequence>KIEAFKEIIAQIKKDTNIRIVKGNTKKEPPPKPYGIYNVSSPFIKGLGQGIYTRYSENDINYEKRTEQYKFTVSFSFFAEDNETTIDRAMKVRQWFLFLGKDFITELNLAIVRVENIANRTTFIVDDYEYKHGFDVQFRATEEQIRELTETIETII</sequence>
<proteinExistence type="predicted"/>
<accession>A0A165NMU8</accession>
<organism evidence="2 3">
    <name type="scientific">Fictibacillus phosphorivorans</name>
    <dbReference type="NCBI Taxonomy" id="1221500"/>
    <lineage>
        <taxon>Bacteria</taxon>
        <taxon>Bacillati</taxon>
        <taxon>Bacillota</taxon>
        <taxon>Bacilli</taxon>
        <taxon>Bacillales</taxon>
        <taxon>Fictibacillaceae</taxon>
        <taxon>Fictibacillus</taxon>
    </lineage>
</organism>
<protein>
    <recommendedName>
        <fullName evidence="1">Phage neck terminator protein gp12-like domain-containing protein</fullName>
    </recommendedName>
</protein>
<feature type="domain" description="Phage neck terminator protein gp12-like" evidence="1">
    <location>
        <begin position="8"/>
        <end position="155"/>
    </location>
</feature>
<dbReference type="AlphaFoldDB" id="A0A165NMU8"/>